<protein>
    <submittedName>
        <fullName evidence="2">DNA damage-inducible protein DinB</fullName>
    </submittedName>
</protein>
<evidence type="ECO:0000313" key="2">
    <source>
        <dbReference type="EMBL" id="GDY55541.1"/>
    </source>
</evidence>
<gene>
    <name evidence="2" type="ORF">SVIO_061640</name>
</gene>
<dbReference type="AlphaFoldDB" id="A0A4D4L1R1"/>
<keyword evidence="3" id="KW-1185">Reference proteome</keyword>
<dbReference type="SUPFAM" id="SSF109854">
    <property type="entry name" value="DinB/YfiT-like putative metalloenzymes"/>
    <property type="match status" value="1"/>
</dbReference>
<sequence>MTTSTASRLALLRRQFDLTWSLFEYHLERLEPEDFLWEPTAHCWTVRQGADGLWLPDWAETEPDPVPVPTIGWLSWHIDWWWSVTIDHAEGRGPRERTDVSWPGDGKAAIEWLRGLRAEWTAVLDRLTEQDQDLDAVAPFPWDRDPEHTIAHMAAWVNAELMKNATEIGQLRLLRAASAA</sequence>
<comment type="caution">
    <text evidence="2">The sequence shown here is derived from an EMBL/GenBank/DDBJ whole genome shotgun (WGS) entry which is preliminary data.</text>
</comment>
<proteinExistence type="predicted"/>
<reference evidence="2 3" key="1">
    <citation type="journal article" date="2020" name="Int. J. Syst. Evol. Microbiol.">
        <title>Reclassification of Streptomyces castelarensis and Streptomyces sporoclivatus as later heterotypic synonyms of Streptomyces antimycoticus.</title>
        <authorList>
            <person name="Komaki H."/>
            <person name="Tamura T."/>
        </authorList>
    </citation>
    <scope>NUCLEOTIDE SEQUENCE [LARGE SCALE GENOMIC DNA]</scope>
    <source>
        <strain evidence="2 3">NBRC 13459</strain>
    </source>
</reference>
<dbReference type="InterPro" id="IPR034660">
    <property type="entry name" value="DinB/YfiT-like"/>
</dbReference>
<dbReference type="Proteomes" id="UP000301309">
    <property type="component" value="Unassembled WGS sequence"/>
</dbReference>
<dbReference type="InterPro" id="IPR024775">
    <property type="entry name" value="DinB-like"/>
</dbReference>
<evidence type="ECO:0000313" key="3">
    <source>
        <dbReference type="Proteomes" id="UP000301309"/>
    </source>
</evidence>
<dbReference type="Pfam" id="PF12867">
    <property type="entry name" value="DinB_2"/>
    <property type="match status" value="1"/>
</dbReference>
<dbReference type="OrthoDB" id="5022306at2"/>
<dbReference type="EMBL" id="BJHW01000001">
    <property type="protein sequence ID" value="GDY55541.1"/>
    <property type="molecule type" value="Genomic_DNA"/>
</dbReference>
<dbReference type="RefSeq" id="WP_137978986.1">
    <property type="nucleotide sequence ID" value="NZ_BAAASO010000004.1"/>
</dbReference>
<feature type="domain" description="DinB-like" evidence="1">
    <location>
        <begin position="15"/>
        <end position="167"/>
    </location>
</feature>
<organism evidence="2 3">
    <name type="scientific">Streptomyces violaceusniger</name>
    <dbReference type="NCBI Taxonomy" id="68280"/>
    <lineage>
        <taxon>Bacteria</taxon>
        <taxon>Bacillati</taxon>
        <taxon>Actinomycetota</taxon>
        <taxon>Actinomycetes</taxon>
        <taxon>Kitasatosporales</taxon>
        <taxon>Streptomycetaceae</taxon>
        <taxon>Streptomyces</taxon>
        <taxon>Streptomyces violaceusniger group</taxon>
    </lineage>
</organism>
<name>A0A4D4L1R1_STRVO</name>
<accession>A0A4D4L1R1</accession>
<evidence type="ECO:0000259" key="1">
    <source>
        <dbReference type="Pfam" id="PF12867"/>
    </source>
</evidence>